<dbReference type="Proteomes" id="UP000224080">
    <property type="component" value="Unassembled WGS sequence"/>
</dbReference>
<reference evidence="1 2" key="1">
    <citation type="submission" date="2017-10" db="EMBL/GenBank/DDBJ databases">
        <title>Comparative genomics in systemic dimorphic fungi from Ajellomycetaceae.</title>
        <authorList>
            <person name="Munoz J.F."/>
            <person name="Mcewen J.G."/>
            <person name="Clay O.K."/>
            <person name="Cuomo C.A."/>
        </authorList>
    </citation>
    <scope>NUCLEOTIDE SEQUENCE [LARGE SCALE GENOMIC DNA]</scope>
    <source>
        <strain evidence="1 2">UAMH130</strain>
    </source>
</reference>
<dbReference type="AlphaFoldDB" id="A0A2B7WQL3"/>
<accession>A0A2B7WQL3</accession>
<dbReference type="STRING" id="2060905.A0A2B7WQL3"/>
<organism evidence="1 2">
    <name type="scientific">Blastomyces parvus</name>
    <dbReference type="NCBI Taxonomy" id="2060905"/>
    <lineage>
        <taxon>Eukaryota</taxon>
        <taxon>Fungi</taxon>
        <taxon>Dikarya</taxon>
        <taxon>Ascomycota</taxon>
        <taxon>Pezizomycotina</taxon>
        <taxon>Eurotiomycetes</taxon>
        <taxon>Eurotiomycetidae</taxon>
        <taxon>Onygenales</taxon>
        <taxon>Ajellomycetaceae</taxon>
        <taxon>Blastomyces</taxon>
    </lineage>
</organism>
<protein>
    <recommendedName>
        <fullName evidence="3">HNH nuclease domain-containing protein</fullName>
    </recommendedName>
</protein>
<sequence length="141" mass="15271">MLSFSSQFSTAQKQEMNTKAVDLKMPQASTASLSASAINNIIRTSARLPRTGGSEKAALSVLNTFSLGVIHPVSEGSNINHLRNAISLATVLRTCISLFKFTFEAIDSIISTDHTHALVQSLYNLSVTWILLLSPNYTIDS</sequence>
<comment type="caution">
    <text evidence="1">The sequence shown here is derived from an EMBL/GenBank/DDBJ whole genome shotgun (WGS) entry which is preliminary data.</text>
</comment>
<evidence type="ECO:0000313" key="1">
    <source>
        <dbReference type="EMBL" id="PGG99045.1"/>
    </source>
</evidence>
<evidence type="ECO:0000313" key="2">
    <source>
        <dbReference type="Proteomes" id="UP000224080"/>
    </source>
</evidence>
<proteinExistence type="predicted"/>
<dbReference type="EMBL" id="PDNC01000107">
    <property type="protein sequence ID" value="PGG99045.1"/>
    <property type="molecule type" value="Genomic_DNA"/>
</dbReference>
<gene>
    <name evidence="1" type="ORF">GX51_06461</name>
</gene>
<keyword evidence="2" id="KW-1185">Reference proteome</keyword>
<name>A0A2B7WQL3_9EURO</name>
<evidence type="ECO:0008006" key="3">
    <source>
        <dbReference type="Google" id="ProtNLM"/>
    </source>
</evidence>